<organism evidence="2 3">
    <name type="scientific">Apiospora saccharicola</name>
    <dbReference type="NCBI Taxonomy" id="335842"/>
    <lineage>
        <taxon>Eukaryota</taxon>
        <taxon>Fungi</taxon>
        <taxon>Dikarya</taxon>
        <taxon>Ascomycota</taxon>
        <taxon>Pezizomycotina</taxon>
        <taxon>Sordariomycetes</taxon>
        <taxon>Xylariomycetidae</taxon>
        <taxon>Amphisphaeriales</taxon>
        <taxon>Apiosporaceae</taxon>
        <taxon>Apiospora</taxon>
    </lineage>
</organism>
<keyword evidence="3" id="KW-1185">Reference proteome</keyword>
<gene>
    <name evidence="2" type="ORF">PG996_000118</name>
</gene>
<dbReference type="EMBL" id="JAQQWM010000001">
    <property type="protein sequence ID" value="KAK8081337.1"/>
    <property type="molecule type" value="Genomic_DNA"/>
</dbReference>
<keyword evidence="1" id="KW-1133">Transmembrane helix</keyword>
<reference evidence="2 3" key="1">
    <citation type="submission" date="2023-01" db="EMBL/GenBank/DDBJ databases">
        <title>Analysis of 21 Apiospora genomes using comparative genomics revels a genus with tremendous synthesis potential of carbohydrate active enzymes and secondary metabolites.</title>
        <authorList>
            <person name="Sorensen T."/>
        </authorList>
    </citation>
    <scope>NUCLEOTIDE SEQUENCE [LARGE SCALE GENOMIC DNA]</scope>
    <source>
        <strain evidence="2 3">CBS 83171</strain>
    </source>
</reference>
<keyword evidence="1" id="KW-0812">Transmembrane</keyword>
<sequence length="63" mass="7257">MPSGQSITHSYRMELFLNILQGAFVLAIIVLVFAPCLIFMCIMWFHFVAFVFELSKATIAELW</sequence>
<protein>
    <submittedName>
        <fullName evidence="2">Uncharacterized protein</fullName>
    </submittedName>
</protein>
<evidence type="ECO:0000313" key="2">
    <source>
        <dbReference type="EMBL" id="KAK8081337.1"/>
    </source>
</evidence>
<proteinExistence type="predicted"/>
<comment type="caution">
    <text evidence="2">The sequence shown here is derived from an EMBL/GenBank/DDBJ whole genome shotgun (WGS) entry which is preliminary data.</text>
</comment>
<feature type="transmembrane region" description="Helical" evidence="1">
    <location>
        <begin position="20"/>
        <end position="52"/>
    </location>
</feature>
<evidence type="ECO:0000313" key="3">
    <source>
        <dbReference type="Proteomes" id="UP001446871"/>
    </source>
</evidence>
<evidence type="ECO:0000256" key="1">
    <source>
        <dbReference type="SAM" id="Phobius"/>
    </source>
</evidence>
<dbReference type="Proteomes" id="UP001446871">
    <property type="component" value="Unassembled WGS sequence"/>
</dbReference>
<name>A0ABR1WE92_9PEZI</name>
<keyword evidence="1" id="KW-0472">Membrane</keyword>
<accession>A0ABR1WE92</accession>